<name>A0ABU1ZPI7_9BURK</name>
<dbReference type="Proteomes" id="UP001268089">
    <property type="component" value="Unassembled WGS sequence"/>
</dbReference>
<feature type="domain" description="HTH cro/C1-type" evidence="4">
    <location>
        <begin position="73"/>
        <end position="120"/>
    </location>
</feature>
<keyword evidence="1" id="KW-0805">Transcription regulation</keyword>
<accession>A0ABU1ZPI7</accession>
<gene>
    <name evidence="5" type="ORF">J2X15_002690</name>
</gene>
<dbReference type="InterPro" id="IPR001387">
    <property type="entry name" value="Cro/C1-type_HTH"/>
</dbReference>
<organism evidence="5 6">
    <name type="scientific">Rhodoferax saidenbachensis</name>
    <dbReference type="NCBI Taxonomy" id="1484693"/>
    <lineage>
        <taxon>Bacteria</taxon>
        <taxon>Pseudomonadati</taxon>
        <taxon>Pseudomonadota</taxon>
        <taxon>Betaproteobacteria</taxon>
        <taxon>Burkholderiales</taxon>
        <taxon>Comamonadaceae</taxon>
        <taxon>Rhodoferax</taxon>
    </lineage>
</organism>
<dbReference type="CDD" id="cd00093">
    <property type="entry name" value="HTH_XRE"/>
    <property type="match status" value="1"/>
</dbReference>
<dbReference type="GO" id="GO:0003677">
    <property type="term" value="F:DNA binding"/>
    <property type="evidence" value="ECO:0007669"/>
    <property type="project" value="UniProtKB-KW"/>
</dbReference>
<proteinExistence type="predicted"/>
<dbReference type="PROSITE" id="PS50943">
    <property type="entry name" value="HTH_CROC1"/>
    <property type="match status" value="1"/>
</dbReference>
<keyword evidence="2 5" id="KW-0238">DNA-binding</keyword>
<evidence type="ECO:0000259" key="4">
    <source>
        <dbReference type="PROSITE" id="PS50943"/>
    </source>
</evidence>
<keyword evidence="6" id="KW-1185">Reference proteome</keyword>
<evidence type="ECO:0000313" key="5">
    <source>
        <dbReference type="EMBL" id="MDR7307403.1"/>
    </source>
</evidence>
<keyword evidence="3" id="KW-0804">Transcription</keyword>
<dbReference type="InterPro" id="IPR050807">
    <property type="entry name" value="TransReg_Diox_bact_type"/>
</dbReference>
<evidence type="ECO:0000313" key="6">
    <source>
        <dbReference type="Proteomes" id="UP001268089"/>
    </source>
</evidence>
<dbReference type="InterPro" id="IPR010982">
    <property type="entry name" value="Lambda_DNA-bd_dom_sf"/>
</dbReference>
<dbReference type="Gene3D" id="1.10.260.40">
    <property type="entry name" value="lambda repressor-like DNA-binding domains"/>
    <property type="match status" value="1"/>
</dbReference>
<dbReference type="SMART" id="SM00530">
    <property type="entry name" value="HTH_XRE"/>
    <property type="match status" value="1"/>
</dbReference>
<dbReference type="Pfam" id="PF01381">
    <property type="entry name" value="HTH_3"/>
    <property type="match status" value="1"/>
</dbReference>
<evidence type="ECO:0000256" key="3">
    <source>
        <dbReference type="ARBA" id="ARBA00023163"/>
    </source>
</evidence>
<evidence type="ECO:0000256" key="2">
    <source>
        <dbReference type="ARBA" id="ARBA00023125"/>
    </source>
</evidence>
<protein>
    <submittedName>
        <fullName evidence="5">DNA-binding XRE family transcriptional regulator</fullName>
    </submittedName>
</protein>
<comment type="caution">
    <text evidence="5">The sequence shown here is derived from an EMBL/GenBank/DDBJ whole genome shotgun (WGS) entry which is preliminary data.</text>
</comment>
<dbReference type="EMBL" id="JAVDXO010000006">
    <property type="protein sequence ID" value="MDR7307403.1"/>
    <property type="molecule type" value="Genomic_DNA"/>
</dbReference>
<dbReference type="PANTHER" id="PTHR46797:SF23">
    <property type="entry name" value="HTH-TYPE TRANSCRIPTIONAL REGULATOR SUTR"/>
    <property type="match status" value="1"/>
</dbReference>
<dbReference type="SUPFAM" id="SSF47413">
    <property type="entry name" value="lambda repressor-like DNA-binding domains"/>
    <property type="match status" value="1"/>
</dbReference>
<sequence length="143" mass="15335">MAALLLPAAVLHRKPQQSRAAVLPKALADVRPVLIHGARTMSSARAIALLVSPWATRASTSVSRAVRASCCWRGLSQEQLAERSDLNRSYVGEIERGQVVSSLVTIQKLSTALDISASGLLQECEATANSRFVQRIKLTAIAC</sequence>
<evidence type="ECO:0000256" key="1">
    <source>
        <dbReference type="ARBA" id="ARBA00023015"/>
    </source>
</evidence>
<dbReference type="PANTHER" id="PTHR46797">
    <property type="entry name" value="HTH-TYPE TRANSCRIPTIONAL REGULATOR"/>
    <property type="match status" value="1"/>
</dbReference>
<reference evidence="5 6" key="1">
    <citation type="submission" date="2023-07" db="EMBL/GenBank/DDBJ databases">
        <title>Sorghum-associated microbial communities from plants grown in Nebraska, USA.</title>
        <authorList>
            <person name="Schachtman D."/>
        </authorList>
    </citation>
    <scope>NUCLEOTIDE SEQUENCE [LARGE SCALE GENOMIC DNA]</scope>
    <source>
        <strain evidence="5 6">BE308</strain>
    </source>
</reference>